<reference evidence="2 3" key="1">
    <citation type="submission" date="2019-10" db="EMBL/GenBank/DDBJ databases">
        <title>Taxonomy of Antarctic Massilia spp.: description of Massilia rubra sp. nov., Massilia aquatica sp. nov., Massilia mucilaginosa sp. nov., Massilia frigida sp. nov. isolated from streams, lakes and regoliths.</title>
        <authorList>
            <person name="Holochova P."/>
            <person name="Sedlacek I."/>
            <person name="Kralova S."/>
            <person name="Maslanova I."/>
            <person name="Busse H.-J."/>
            <person name="Stankova E."/>
            <person name="Vrbovska V."/>
            <person name="Kovarovic V."/>
            <person name="Bartak M."/>
            <person name="Svec P."/>
            <person name="Pantucek R."/>
        </authorList>
    </citation>
    <scope>NUCLEOTIDE SEQUENCE [LARGE SCALE GENOMIC DNA]</scope>
    <source>
        <strain evidence="2 3">CCM 8733</strain>
    </source>
</reference>
<keyword evidence="3" id="KW-1185">Reference proteome</keyword>
<proteinExistence type="predicted"/>
<sequence length="167" mass="16755">MKLTINHFAKTMVLCGALSGAATTVYAARPHFVGRVTSTLAGTSVQACFKIAGLGDNATITVNASANASATFVCQTKSGQCPSAANKTTVNTEVSTSGDFVSDRNGNVSGCLTLAAPGPGNFACPSGQNLVLANVTFSNITVQSAPTGPATANPPVQTVGFGACPRR</sequence>
<organism evidence="2 3">
    <name type="scientific">Massilia mucilaginosa</name>
    <dbReference type="NCBI Taxonomy" id="2609282"/>
    <lineage>
        <taxon>Bacteria</taxon>
        <taxon>Pseudomonadati</taxon>
        <taxon>Pseudomonadota</taxon>
        <taxon>Betaproteobacteria</taxon>
        <taxon>Burkholderiales</taxon>
        <taxon>Oxalobacteraceae</taxon>
        <taxon>Telluria group</taxon>
        <taxon>Massilia</taxon>
    </lineage>
</organism>
<comment type="caution">
    <text evidence="2">The sequence shown here is derived from an EMBL/GenBank/DDBJ whole genome shotgun (WGS) entry which is preliminary data.</text>
</comment>
<dbReference type="Proteomes" id="UP000609726">
    <property type="component" value="Unassembled WGS sequence"/>
</dbReference>
<dbReference type="EMBL" id="WHJH01000049">
    <property type="protein sequence ID" value="NHZ92583.1"/>
    <property type="molecule type" value="Genomic_DNA"/>
</dbReference>
<gene>
    <name evidence="2" type="ORF">F2P45_26765</name>
</gene>
<evidence type="ECO:0000313" key="2">
    <source>
        <dbReference type="EMBL" id="NHZ92583.1"/>
    </source>
</evidence>
<protein>
    <submittedName>
        <fullName evidence="2">Uncharacterized protein</fullName>
    </submittedName>
</protein>
<evidence type="ECO:0000313" key="3">
    <source>
        <dbReference type="Proteomes" id="UP000609726"/>
    </source>
</evidence>
<feature type="signal peptide" evidence="1">
    <location>
        <begin position="1"/>
        <end position="27"/>
    </location>
</feature>
<accession>A0ABX0NZY7</accession>
<name>A0ABX0NZY7_9BURK</name>
<keyword evidence="1" id="KW-0732">Signal</keyword>
<evidence type="ECO:0000256" key="1">
    <source>
        <dbReference type="SAM" id="SignalP"/>
    </source>
</evidence>
<feature type="chain" id="PRO_5047543864" evidence="1">
    <location>
        <begin position="28"/>
        <end position="167"/>
    </location>
</feature>
<dbReference type="RefSeq" id="WP_166881277.1">
    <property type="nucleotide sequence ID" value="NZ_WHJH01000049.1"/>
</dbReference>